<keyword evidence="3" id="KW-0804">Transcription</keyword>
<protein>
    <submittedName>
        <fullName evidence="5">MarR family transcriptional regulator</fullName>
    </submittedName>
</protein>
<evidence type="ECO:0000313" key="5">
    <source>
        <dbReference type="EMBL" id="NMD48609.1"/>
    </source>
</evidence>
<dbReference type="InterPro" id="IPR052067">
    <property type="entry name" value="Metal_resp_HTH_trans_reg"/>
</dbReference>
<dbReference type="InterPro" id="IPR036390">
    <property type="entry name" value="WH_DNA-bd_sf"/>
</dbReference>
<evidence type="ECO:0000259" key="4">
    <source>
        <dbReference type="PROSITE" id="PS50995"/>
    </source>
</evidence>
<name>A0A7X9QGE1_STRRT</name>
<gene>
    <name evidence="5" type="ORF">HHO37_02710</name>
</gene>
<dbReference type="Gene3D" id="1.10.10.10">
    <property type="entry name" value="Winged helix-like DNA-binding domain superfamily/Winged helix DNA-binding domain"/>
    <property type="match status" value="1"/>
</dbReference>
<proteinExistence type="predicted"/>
<dbReference type="Proteomes" id="UP000532121">
    <property type="component" value="Unassembled WGS sequence"/>
</dbReference>
<dbReference type="PANTHER" id="PTHR35790">
    <property type="entry name" value="HTH-TYPE TRANSCRIPTIONAL REGULATOR PCHR"/>
    <property type="match status" value="1"/>
</dbReference>
<comment type="caution">
    <text evidence="5">The sequence shown here is derived from an EMBL/GenBank/DDBJ whole genome shotgun (WGS) entry which is preliminary data.</text>
</comment>
<dbReference type="AlphaFoldDB" id="A0A7X9QGE1"/>
<dbReference type="SMART" id="SM00347">
    <property type="entry name" value="HTH_MARR"/>
    <property type="match status" value="1"/>
</dbReference>
<dbReference type="InterPro" id="IPR000835">
    <property type="entry name" value="HTH_MarR-typ"/>
</dbReference>
<evidence type="ECO:0000256" key="2">
    <source>
        <dbReference type="ARBA" id="ARBA00023125"/>
    </source>
</evidence>
<evidence type="ECO:0000313" key="6">
    <source>
        <dbReference type="Proteomes" id="UP000532121"/>
    </source>
</evidence>
<dbReference type="SUPFAM" id="SSF46785">
    <property type="entry name" value="Winged helix' DNA-binding domain"/>
    <property type="match status" value="1"/>
</dbReference>
<dbReference type="PROSITE" id="PS50995">
    <property type="entry name" value="HTH_MARR_2"/>
    <property type="match status" value="1"/>
</dbReference>
<feature type="domain" description="HTH marR-type" evidence="4">
    <location>
        <begin position="1"/>
        <end position="147"/>
    </location>
</feature>
<dbReference type="PANTHER" id="PTHR35790:SF4">
    <property type="entry name" value="HTH-TYPE TRANSCRIPTIONAL REGULATOR PCHR"/>
    <property type="match status" value="1"/>
</dbReference>
<accession>A0A7X9QGE1</accession>
<sequence>MDKQSLIAFNQKFQDFLEAYAQLEKNQHVIEGDLSLNTAEVHTLVSIAQNHPINLVGLSKLRGISRSAVTQMVSKLEGKGLLVKVANESNRQEILLSLTPAGQKIYRVHQKQHAYLEQQVMAVLQAYPQDFLENLEAMMADLEKIWQELPWLAR</sequence>
<dbReference type="Pfam" id="PF01047">
    <property type="entry name" value="MarR"/>
    <property type="match status" value="1"/>
</dbReference>
<evidence type="ECO:0000256" key="3">
    <source>
        <dbReference type="ARBA" id="ARBA00023163"/>
    </source>
</evidence>
<dbReference type="GO" id="GO:0003677">
    <property type="term" value="F:DNA binding"/>
    <property type="evidence" value="ECO:0007669"/>
    <property type="project" value="UniProtKB-KW"/>
</dbReference>
<dbReference type="RefSeq" id="WP_193523096.1">
    <property type="nucleotide sequence ID" value="NZ_JABASA010000004.1"/>
</dbReference>
<dbReference type="EMBL" id="JABASA010000004">
    <property type="protein sequence ID" value="NMD48609.1"/>
    <property type="molecule type" value="Genomic_DNA"/>
</dbReference>
<organism evidence="5 6">
    <name type="scientific">Streptococcus ratti</name>
    <dbReference type="NCBI Taxonomy" id="1341"/>
    <lineage>
        <taxon>Bacteria</taxon>
        <taxon>Bacillati</taxon>
        <taxon>Bacillota</taxon>
        <taxon>Bacilli</taxon>
        <taxon>Lactobacillales</taxon>
        <taxon>Streptococcaceae</taxon>
        <taxon>Streptococcus</taxon>
    </lineage>
</organism>
<reference evidence="5 6" key="1">
    <citation type="submission" date="2020-04" db="EMBL/GenBank/DDBJ databases">
        <title>MicrobeNet Type strains.</title>
        <authorList>
            <person name="Nicholson A.C."/>
        </authorList>
    </citation>
    <scope>NUCLEOTIDE SEQUENCE [LARGE SCALE GENOMIC DNA]</scope>
    <source>
        <strain evidence="5 6">DSM 22768</strain>
    </source>
</reference>
<dbReference type="InterPro" id="IPR036388">
    <property type="entry name" value="WH-like_DNA-bd_sf"/>
</dbReference>
<keyword evidence="2" id="KW-0238">DNA-binding</keyword>
<evidence type="ECO:0000256" key="1">
    <source>
        <dbReference type="ARBA" id="ARBA00023015"/>
    </source>
</evidence>
<dbReference type="GO" id="GO:0003700">
    <property type="term" value="F:DNA-binding transcription factor activity"/>
    <property type="evidence" value="ECO:0007669"/>
    <property type="project" value="InterPro"/>
</dbReference>
<keyword evidence="1" id="KW-0805">Transcription regulation</keyword>